<protein>
    <submittedName>
        <fullName evidence="4">Tetratricopeptide repeat protein</fullName>
    </submittedName>
</protein>
<dbReference type="Pfam" id="PF13432">
    <property type="entry name" value="TPR_16"/>
    <property type="match status" value="1"/>
</dbReference>
<evidence type="ECO:0000256" key="2">
    <source>
        <dbReference type="PROSITE-ProRule" id="PRU00339"/>
    </source>
</evidence>
<dbReference type="RefSeq" id="WP_211319937.1">
    <property type="nucleotide sequence ID" value="NZ_QUNI01000015.1"/>
</dbReference>
<dbReference type="InterPro" id="IPR011990">
    <property type="entry name" value="TPR-like_helical_dom_sf"/>
</dbReference>
<dbReference type="PROSITE" id="PS50005">
    <property type="entry name" value="TPR"/>
    <property type="match status" value="2"/>
</dbReference>
<dbReference type="Proteomes" id="UP000257136">
    <property type="component" value="Unassembled WGS sequence"/>
</dbReference>
<comment type="caution">
    <text evidence="4">The sequence shown here is derived from an EMBL/GenBank/DDBJ whole genome shotgun (WGS) entry which is preliminary data.</text>
</comment>
<accession>A0A3E0E1P2</accession>
<name>A0A3E0E1P2_9FLAO</name>
<feature type="domain" description="Cytochrome c-552/4" evidence="3">
    <location>
        <begin position="175"/>
        <end position="217"/>
    </location>
</feature>
<evidence type="ECO:0000256" key="1">
    <source>
        <dbReference type="ARBA" id="ARBA00022729"/>
    </source>
</evidence>
<dbReference type="AlphaFoldDB" id="A0A3E0E1P2"/>
<evidence type="ECO:0000313" key="5">
    <source>
        <dbReference type="Proteomes" id="UP000257136"/>
    </source>
</evidence>
<evidence type="ECO:0000313" key="4">
    <source>
        <dbReference type="EMBL" id="REG92212.1"/>
    </source>
</evidence>
<sequence length="748" mass="85944">MQRKYIFLVIFILLSFAAFRFFIVDGCSSKEEKYSVISNDNKTYAGDQSCKECHKGEHKEWTKSHHFMSMLPPSEKTVKGNFDNITHTADGVTSRFFKKGNKYFINTEGEDGKNHDYEVKYTFGFTPLQQYLVEFPGGRLQVPRVSWDSKQKKWFNQYSKQIVSSHDWLHWTGNSQNWNTMCASCHSTNLQKNYNDKTDTYKTSYSIMNVSCESCHGAGKQHNDYIRSEDYKDGNKTKGSFLKLIKNGKQLEQINTCAPCHARASEISNNHIRSNEIMDNYIPQIPDNEYFFADGQINDEDYIYTSFLQSKMFSKGVKCSHCHNPHSTKLKKIDNQTCLQCHNPQKYNVSAHTFHPVGSQSSLCVSCHMPGKIYMGNDLRHDHSFRVPRPDLSVTYGTPNACNNCHQDKSNKYLAEAIVKWYGPKRKYHFADDLIPGSLLNAESEVHLKKLIEDKQTPNIIKATAAFYLGNIQTVTSLNTLLHCLHSKDAQVRYRSLHSLANFQTADWIQAVGPLLSDKVRAVRIAATDLYITISPNQIPDQYKEAFNSAHKELKNYLQYQTDFSVGNIMFADYYLKLQDYSNAEKYYKKGLKKDNLMNYAHLNLSKVYNLQGKNDAALQTLQNALKNDSKNEQIYYSMALLYNEMNNIPEAEKSFAKAIALKSQNPRIYYNYSLLLIQNKKFGQAETVLNKGININPSASELYYALTFLYIQTNNIINAQKAAQQLKLLDPNNPQYQEIFKNVGISQ</sequence>
<dbReference type="SMART" id="SM00028">
    <property type="entry name" value="TPR"/>
    <property type="match status" value="5"/>
</dbReference>
<dbReference type="Pfam" id="PF13646">
    <property type="entry name" value="HEAT_2"/>
    <property type="match status" value="1"/>
</dbReference>
<dbReference type="Gene3D" id="1.25.10.10">
    <property type="entry name" value="Leucine-rich Repeat Variant"/>
    <property type="match status" value="1"/>
</dbReference>
<dbReference type="Gene3D" id="1.25.40.10">
    <property type="entry name" value="Tetratricopeptide repeat domain"/>
    <property type="match status" value="1"/>
</dbReference>
<dbReference type="InterPro" id="IPR051829">
    <property type="entry name" value="Multiheme_Cytochr_ET"/>
</dbReference>
<feature type="repeat" description="TPR" evidence="2">
    <location>
        <begin position="599"/>
        <end position="632"/>
    </location>
</feature>
<dbReference type="Gene3D" id="1.10.1130.10">
    <property type="entry name" value="Flavocytochrome C3, Chain A"/>
    <property type="match status" value="2"/>
</dbReference>
<keyword evidence="1" id="KW-0732">Signal</keyword>
<dbReference type="InterPro" id="IPR019734">
    <property type="entry name" value="TPR_rpt"/>
</dbReference>
<keyword evidence="2" id="KW-0802">TPR repeat</keyword>
<dbReference type="EMBL" id="QUNI01000015">
    <property type="protein sequence ID" value="REG92212.1"/>
    <property type="molecule type" value="Genomic_DNA"/>
</dbReference>
<dbReference type="InterPro" id="IPR036280">
    <property type="entry name" value="Multihaem_cyt_sf"/>
</dbReference>
<proteinExistence type="predicted"/>
<dbReference type="Pfam" id="PF13435">
    <property type="entry name" value="Cytochrome_C554"/>
    <property type="match status" value="1"/>
</dbReference>
<dbReference type="InterPro" id="IPR011989">
    <property type="entry name" value="ARM-like"/>
</dbReference>
<organism evidence="4 5">
    <name type="scientific">Flavobacterium aquicola</name>
    <dbReference type="NCBI Taxonomy" id="1682742"/>
    <lineage>
        <taxon>Bacteria</taxon>
        <taxon>Pseudomonadati</taxon>
        <taxon>Bacteroidota</taxon>
        <taxon>Flavobacteriia</taxon>
        <taxon>Flavobacteriales</taxon>
        <taxon>Flavobacteriaceae</taxon>
        <taxon>Flavobacterium</taxon>
    </lineage>
</organism>
<dbReference type="SUPFAM" id="SSF48695">
    <property type="entry name" value="Multiheme cytochromes"/>
    <property type="match status" value="1"/>
</dbReference>
<evidence type="ECO:0000259" key="3">
    <source>
        <dbReference type="Pfam" id="PF13435"/>
    </source>
</evidence>
<reference evidence="4 5" key="1">
    <citation type="submission" date="2018-08" db="EMBL/GenBank/DDBJ databases">
        <title>Genomic Encyclopedia of Archaeal and Bacterial Type Strains, Phase II (KMG-II): from individual species to whole genera.</title>
        <authorList>
            <person name="Goeker M."/>
        </authorList>
    </citation>
    <scope>NUCLEOTIDE SEQUENCE [LARGE SCALE GENOMIC DNA]</scope>
    <source>
        <strain evidence="4 5">DSM 100880</strain>
    </source>
</reference>
<gene>
    <name evidence="4" type="ORF">C8P67_11556</name>
</gene>
<dbReference type="Pfam" id="PF14559">
    <property type="entry name" value="TPR_19"/>
    <property type="match status" value="1"/>
</dbReference>
<feature type="repeat" description="TPR" evidence="2">
    <location>
        <begin position="633"/>
        <end position="666"/>
    </location>
</feature>
<keyword evidence="5" id="KW-1185">Reference proteome</keyword>
<dbReference type="PANTHER" id="PTHR35038">
    <property type="entry name" value="DISSIMILATORY SULFITE REDUCTASE SIRA"/>
    <property type="match status" value="1"/>
</dbReference>
<dbReference type="PANTHER" id="PTHR35038:SF8">
    <property type="entry name" value="C-TYPE POLYHEME CYTOCHROME OMCC"/>
    <property type="match status" value="1"/>
</dbReference>
<dbReference type="SUPFAM" id="SSF48452">
    <property type="entry name" value="TPR-like"/>
    <property type="match status" value="1"/>
</dbReference>
<dbReference type="InterPro" id="IPR023155">
    <property type="entry name" value="Cyt_c-552/4"/>
</dbReference>